<dbReference type="EMBL" id="ASSY01000008">
    <property type="protein sequence ID" value="EOS51158.1"/>
    <property type="molecule type" value="Genomic_DNA"/>
</dbReference>
<dbReference type="GeneID" id="82191981"/>
<name>R9KXX6_9ACTN</name>
<dbReference type="STRING" id="1235794.C811_01576"/>
<dbReference type="AlphaFoldDB" id="R9KXX6"/>
<evidence type="ECO:0000313" key="2">
    <source>
        <dbReference type="EMBL" id="EOS51158.1"/>
    </source>
</evidence>
<dbReference type="RefSeq" id="WP_016309776.1">
    <property type="nucleotide sequence ID" value="NZ_KE159646.1"/>
</dbReference>
<feature type="chain" id="PRO_5004476178" description="YARHG domain-containing protein" evidence="1">
    <location>
        <begin position="33"/>
        <end position="303"/>
    </location>
</feature>
<evidence type="ECO:0000313" key="3">
    <source>
        <dbReference type="Proteomes" id="UP000014204"/>
    </source>
</evidence>
<organism evidence="2 3">
    <name type="scientific">Adlercreutzia caecimuris B7</name>
    <dbReference type="NCBI Taxonomy" id="1235794"/>
    <lineage>
        <taxon>Bacteria</taxon>
        <taxon>Bacillati</taxon>
        <taxon>Actinomycetota</taxon>
        <taxon>Coriobacteriia</taxon>
        <taxon>Eggerthellales</taxon>
        <taxon>Eggerthellaceae</taxon>
        <taxon>Adlercreutzia</taxon>
    </lineage>
</organism>
<dbReference type="OrthoDB" id="4981342at2"/>
<protein>
    <recommendedName>
        <fullName evidence="4">YARHG domain-containing protein</fullName>
    </recommendedName>
</protein>
<gene>
    <name evidence="2" type="ORF">C811_01576</name>
</gene>
<dbReference type="Proteomes" id="UP000014204">
    <property type="component" value="Unassembled WGS sequence"/>
</dbReference>
<keyword evidence="3" id="KW-1185">Reference proteome</keyword>
<comment type="caution">
    <text evidence="2">The sequence shown here is derived from an EMBL/GenBank/DDBJ whole genome shotgun (WGS) entry which is preliminary data.</text>
</comment>
<feature type="signal peptide" evidence="1">
    <location>
        <begin position="1"/>
        <end position="32"/>
    </location>
</feature>
<reference evidence="2 3" key="1">
    <citation type="submission" date="2013-04" db="EMBL/GenBank/DDBJ databases">
        <title>The Genome Sequence of Enterorhabdus caecimuris B7.</title>
        <authorList>
            <consortium name="The Broad Institute Genomics Platform"/>
            <consortium name="The Broad Institute Genome Sequencing Center for Infectious Disease"/>
            <person name="Earl A."/>
            <person name="Xavier R."/>
            <person name="Elson C."/>
            <person name="Duck W."/>
            <person name="Walker B."/>
            <person name="Young S."/>
            <person name="Zeng Q."/>
            <person name="Gargeya S."/>
            <person name="Fitzgerald M."/>
            <person name="Haas B."/>
            <person name="Abouelleil A."/>
            <person name="Allen A.W."/>
            <person name="Alvarado L."/>
            <person name="Arachchi H.M."/>
            <person name="Berlin A.M."/>
            <person name="Chapman S.B."/>
            <person name="Gainer-Dewar J."/>
            <person name="Goldberg J."/>
            <person name="Griggs A."/>
            <person name="Gujja S."/>
            <person name="Hansen M."/>
            <person name="Howarth C."/>
            <person name="Imamovic A."/>
            <person name="Ireland A."/>
            <person name="Larimer J."/>
            <person name="McCowan C."/>
            <person name="Murphy C."/>
            <person name="Pearson M."/>
            <person name="Poon T.W."/>
            <person name="Priest M."/>
            <person name="Roberts A."/>
            <person name="Saif S."/>
            <person name="Shea T."/>
            <person name="Sisk P."/>
            <person name="Sykes S."/>
            <person name="Wortman J."/>
            <person name="Nusbaum C."/>
            <person name="Birren B."/>
        </authorList>
    </citation>
    <scope>NUCLEOTIDE SEQUENCE [LARGE SCALE GENOMIC DNA]</scope>
    <source>
        <strain evidence="2 3">B7</strain>
    </source>
</reference>
<evidence type="ECO:0008006" key="4">
    <source>
        <dbReference type="Google" id="ProtNLM"/>
    </source>
</evidence>
<accession>R9KXX6</accession>
<dbReference type="eggNOG" id="ENOG502ZVKM">
    <property type="taxonomic scope" value="Bacteria"/>
</dbReference>
<dbReference type="HOGENOM" id="CLU_917470_0_0_11"/>
<evidence type="ECO:0000256" key="1">
    <source>
        <dbReference type="SAM" id="SignalP"/>
    </source>
</evidence>
<proteinExistence type="predicted"/>
<keyword evidence="1" id="KW-0732">Signal</keyword>
<sequence>MTALKRNAGAFLLAAAMAVLLCLAVTPGSAFGDDAISKTTIGTAAEEYLESMANLLATGTPEQESAAFIRAKKSISDSEMQRELRKEICNWRERLKPDVEYSSASSNLTIEAQRVDEDGRILVDAIEETMLINKHSGVEQRFGGRHVFVFEGQGKDWTLVEDRQIDPTGLLPEGKDLRFVYGGEEEVSPGEEGDAVALSEISGEPVDCLPEVEASTAKPEDLGEDASQIAPQAVAPTGYDAIKAAKYLEKYYLHPNIHAMCKKRFELVKPSGYFAQSTTFEAIAATFRPSRTSSIAPSLLPSR</sequence>